<sequence length="54" mass="5877">MGGAYVRTIKTASGGGEVQTLGTYQYYNYNPPTVFPEVKDSNGKKLGILANRSY</sequence>
<dbReference type="STRING" id="1192866.LEP1GSC133_3627"/>
<organism evidence="1 2">
    <name type="scientific">Leptospira borgpetersenii serovar Pomona str. 200901868</name>
    <dbReference type="NCBI Taxonomy" id="1192866"/>
    <lineage>
        <taxon>Bacteria</taxon>
        <taxon>Pseudomonadati</taxon>
        <taxon>Spirochaetota</taxon>
        <taxon>Spirochaetia</taxon>
        <taxon>Leptospirales</taxon>
        <taxon>Leptospiraceae</taxon>
        <taxon>Leptospira</taxon>
    </lineage>
</organism>
<dbReference type="AlphaFoldDB" id="M6W2P9"/>
<accession>M6W2P9</accession>
<gene>
    <name evidence="1" type="ORF">LEP1GSC133_3627</name>
</gene>
<dbReference type="Proteomes" id="UP000012159">
    <property type="component" value="Unassembled WGS sequence"/>
</dbReference>
<comment type="caution">
    <text evidence="1">The sequence shown here is derived from an EMBL/GenBank/DDBJ whole genome shotgun (WGS) entry which is preliminary data.</text>
</comment>
<protein>
    <submittedName>
        <fullName evidence="1">Uncharacterized protein</fullName>
    </submittedName>
</protein>
<proteinExistence type="predicted"/>
<name>M6W2P9_LEPBO</name>
<dbReference type="EMBL" id="AKWF02000054">
    <property type="protein sequence ID" value="EMO63390.1"/>
    <property type="molecule type" value="Genomic_DNA"/>
</dbReference>
<evidence type="ECO:0000313" key="1">
    <source>
        <dbReference type="EMBL" id="EMO63390.1"/>
    </source>
</evidence>
<evidence type="ECO:0000313" key="2">
    <source>
        <dbReference type="Proteomes" id="UP000012159"/>
    </source>
</evidence>
<reference evidence="1 2" key="1">
    <citation type="submission" date="2013-01" db="EMBL/GenBank/DDBJ databases">
        <authorList>
            <person name="Harkins D.M."/>
            <person name="Durkin A.S."/>
            <person name="Brinkac L.M."/>
            <person name="Haft D.H."/>
            <person name="Selengut J.D."/>
            <person name="Sanka R."/>
            <person name="DePew J."/>
            <person name="Purushe J."/>
            <person name="Picardeau M."/>
            <person name="Werts C."/>
            <person name="Goarant C."/>
            <person name="Vinetz J.M."/>
            <person name="Sutton G.G."/>
            <person name="Nierman W.C."/>
            <person name="Fouts D.E."/>
        </authorList>
    </citation>
    <scope>NUCLEOTIDE SEQUENCE [LARGE SCALE GENOMIC DNA]</scope>
    <source>
        <strain evidence="1 2">200901868</strain>
    </source>
</reference>